<protein>
    <submittedName>
        <fullName evidence="5">Monooxygenase</fullName>
    </submittedName>
</protein>
<sequence>MQHEVLTAVRALAPALRERAAEAEASRRVPDATMTELAGTGFLRLLQPGAFGGRAADPAVFYAAVHEIAKACGSTGWAAALLGVHPWYVAQLDPRAQAEVWGTDGTARICSSHAPTGQVTPVAGGFRLSGRWRHAAGCDHAHWALLGGLVADGEGRPVDMRTFLVPRADYRVDDVWDTVGLRGSGSNDLVVGDAFVPAHRTLGYAPVTALRCPGHALNPEPLYRLPYAAVFTTAVSTALVGIAEGAYEDHLAATRAGLRAPHGRGAEDDPFAQARLARAAGEIDAARLQLARNTADLYAVARDGREIPAALRARARRDQALAAERARTAVDLLMENAGRGPLGLGDDVLHRAWRDLQTGRGQAAVDVERALVLFARDALGLDVHDPML</sequence>
<dbReference type="Pfam" id="PF02771">
    <property type="entry name" value="Acyl-CoA_dh_N"/>
    <property type="match status" value="1"/>
</dbReference>
<dbReference type="SUPFAM" id="SSF47203">
    <property type="entry name" value="Acyl-CoA dehydrogenase C-terminal domain-like"/>
    <property type="match status" value="1"/>
</dbReference>
<evidence type="ECO:0000256" key="2">
    <source>
        <dbReference type="ARBA" id="ARBA00049661"/>
    </source>
</evidence>
<dbReference type="GO" id="GO:0033539">
    <property type="term" value="P:fatty acid beta-oxidation using acyl-CoA dehydrogenase"/>
    <property type="evidence" value="ECO:0007669"/>
    <property type="project" value="TreeGrafter"/>
</dbReference>
<dbReference type="InterPro" id="IPR036250">
    <property type="entry name" value="AcylCo_DH-like_C"/>
</dbReference>
<dbReference type="SUPFAM" id="SSF56645">
    <property type="entry name" value="Acyl-CoA dehydrogenase NM domain-like"/>
    <property type="match status" value="1"/>
</dbReference>
<organism evidence="5 6">
    <name type="scientific">Streptomyces showdoensis</name>
    <dbReference type="NCBI Taxonomy" id="68268"/>
    <lineage>
        <taxon>Bacteria</taxon>
        <taxon>Bacillati</taxon>
        <taxon>Actinomycetota</taxon>
        <taxon>Actinomycetes</taxon>
        <taxon>Kitasatosporales</taxon>
        <taxon>Streptomycetaceae</taxon>
        <taxon>Streptomyces</taxon>
    </lineage>
</organism>
<dbReference type="Pfam" id="PF08028">
    <property type="entry name" value="Acyl-CoA_dh_2"/>
    <property type="match status" value="1"/>
</dbReference>
<dbReference type="Proteomes" id="UP000265325">
    <property type="component" value="Unassembled WGS sequence"/>
</dbReference>
<dbReference type="OrthoDB" id="3404950at2"/>
<reference evidence="5 6" key="1">
    <citation type="submission" date="2015-05" db="EMBL/GenBank/DDBJ databases">
        <title>Draft Genome assembly of Streptomyces showdoensis.</title>
        <authorList>
            <person name="Thapa K.K."/>
            <person name="Metsa-Ketela M."/>
        </authorList>
    </citation>
    <scope>NUCLEOTIDE SEQUENCE [LARGE SCALE GENOMIC DNA]</scope>
    <source>
        <strain evidence="5 6">ATCC 15227</strain>
    </source>
</reference>
<gene>
    <name evidence="5" type="ORF">VO63_11445</name>
</gene>
<evidence type="ECO:0000313" key="5">
    <source>
        <dbReference type="EMBL" id="KKZ73719.1"/>
    </source>
</evidence>
<dbReference type="Gene3D" id="2.40.110.10">
    <property type="entry name" value="Butyryl-CoA Dehydrogenase, subunit A, domain 2"/>
    <property type="match status" value="1"/>
</dbReference>
<dbReference type="Gene3D" id="1.20.140.10">
    <property type="entry name" value="Butyryl-CoA Dehydrogenase, subunit A, domain 3"/>
    <property type="match status" value="1"/>
</dbReference>
<feature type="domain" description="Acyl-CoA dehydrogenase/oxidase N-terminal" evidence="3">
    <location>
        <begin position="3"/>
        <end position="80"/>
    </location>
</feature>
<dbReference type="PANTHER" id="PTHR48083">
    <property type="entry name" value="MEDIUM-CHAIN SPECIFIC ACYL-COA DEHYDROGENASE, MITOCHONDRIAL-RELATED"/>
    <property type="match status" value="1"/>
</dbReference>
<dbReference type="InterPro" id="IPR013786">
    <property type="entry name" value="AcylCoA_DH/ox_N"/>
</dbReference>
<dbReference type="InterPro" id="IPR013107">
    <property type="entry name" value="Acyl-CoA_DH_C"/>
</dbReference>
<keyword evidence="1" id="KW-0560">Oxidoreductase</keyword>
<dbReference type="GO" id="GO:0050660">
    <property type="term" value="F:flavin adenine dinucleotide binding"/>
    <property type="evidence" value="ECO:0007669"/>
    <property type="project" value="InterPro"/>
</dbReference>
<dbReference type="EMBL" id="LAQS01000014">
    <property type="protein sequence ID" value="KKZ73719.1"/>
    <property type="molecule type" value="Genomic_DNA"/>
</dbReference>
<keyword evidence="5" id="KW-0503">Monooxygenase</keyword>
<dbReference type="GO" id="GO:0005737">
    <property type="term" value="C:cytoplasm"/>
    <property type="evidence" value="ECO:0007669"/>
    <property type="project" value="TreeGrafter"/>
</dbReference>
<keyword evidence="6" id="KW-1185">Reference proteome</keyword>
<evidence type="ECO:0000313" key="6">
    <source>
        <dbReference type="Proteomes" id="UP000265325"/>
    </source>
</evidence>
<feature type="domain" description="Acyl-CoA dehydrogenase C-terminal" evidence="4">
    <location>
        <begin position="236"/>
        <end position="364"/>
    </location>
</feature>
<dbReference type="InterPro" id="IPR046373">
    <property type="entry name" value="Acyl-CoA_Oxase/DH_mid-dom_sf"/>
</dbReference>
<dbReference type="RefSeq" id="WP_046907578.1">
    <property type="nucleotide sequence ID" value="NZ_BAAAXG010000013.1"/>
</dbReference>
<dbReference type="AlphaFoldDB" id="A0A2P2GS66"/>
<comment type="caution">
    <text evidence="5">The sequence shown here is derived from an EMBL/GenBank/DDBJ whole genome shotgun (WGS) entry which is preliminary data.</text>
</comment>
<dbReference type="InterPro" id="IPR009100">
    <property type="entry name" value="AcylCoA_DH/oxidase_NM_dom_sf"/>
</dbReference>
<dbReference type="GO" id="GO:0003995">
    <property type="term" value="F:acyl-CoA dehydrogenase activity"/>
    <property type="evidence" value="ECO:0007669"/>
    <property type="project" value="TreeGrafter"/>
</dbReference>
<dbReference type="NCBIfam" id="NF045629">
    <property type="entry name" value="monooxsub_HsaA"/>
    <property type="match status" value="1"/>
</dbReference>
<proteinExistence type="inferred from homology"/>
<dbReference type="InterPro" id="IPR037069">
    <property type="entry name" value="AcylCoA_DH/ox_N_sf"/>
</dbReference>
<dbReference type="GO" id="GO:0016712">
    <property type="term" value="F:oxidoreductase activity, acting on paired donors, with incorporation or reduction of molecular oxygen, reduced flavin or flavoprotein as one donor, and incorporation of one atom of oxygen"/>
    <property type="evidence" value="ECO:0007669"/>
    <property type="project" value="TreeGrafter"/>
</dbReference>
<evidence type="ECO:0000256" key="1">
    <source>
        <dbReference type="ARBA" id="ARBA00023002"/>
    </source>
</evidence>
<evidence type="ECO:0000259" key="4">
    <source>
        <dbReference type="Pfam" id="PF08028"/>
    </source>
</evidence>
<accession>A0A2P2GS66</accession>
<evidence type="ECO:0000259" key="3">
    <source>
        <dbReference type="Pfam" id="PF02771"/>
    </source>
</evidence>
<dbReference type="InterPro" id="IPR054617">
    <property type="entry name" value="HsaA"/>
</dbReference>
<dbReference type="Gene3D" id="1.10.540.10">
    <property type="entry name" value="Acyl-CoA dehydrogenase/oxidase, N-terminal domain"/>
    <property type="match status" value="1"/>
</dbReference>
<comment type="similarity">
    <text evidence="2">Belongs to the HpaH/HsaA monooxygenase family.</text>
</comment>
<dbReference type="PANTHER" id="PTHR48083:SF19">
    <property type="entry name" value="FLAVIN-DEPENDENT MONOOXYGENASE, OXYGENASE SUBUNIT HSAA"/>
    <property type="match status" value="1"/>
</dbReference>
<dbReference type="PIRSF" id="PIRSF016578">
    <property type="entry name" value="HsaA"/>
    <property type="match status" value="1"/>
</dbReference>
<dbReference type="InterPro" id="IPR050741">
    <property type="entry name" value="Acyl-CoA_dehydrogenase"/>
</dbReference>
<name>A0A2P2GS66_STREW</name>